<protein>
    <submittedName>
        <fullName evidence="1">Uncharacterized protein</fullName>
    </submittedName>
</protein>
<dbReference type="STRING" id="864069.MicloDRAFT_00001510"/>
<dbReference type="eggNOG" id="ENOG5032YFY">
    <property type="taxonomic scope" value="Bacteria"/>
</dbReference>
<sequence length="299" mass="33435">MTSEATTPPVQTGEPVPGFPLKFTWRTDKWRDIFDEQIELLKADVARARADGRIVLYLSCPISSRGGGWSGTNVDIARHVERSILKRWGEGFWVLNPAQYQLESKAGTGLIVGHAKRLGIDLDELLASGYPSGGDYLRMWTKVLVEDGANNLGHNFDAFYFLGPTDVFSFFTENGSQSMTAGIQNYFARKMDCDIEFRKQFAVPEIDFGASARSGAQDHWTQLRFDFLRFYGLRASANFSLGSHDEWQILRLINEGRRKETTSPTMLDGDVGQQIAAFFDGNQVSMAATEISISRGYSL</sequence>
<keyword evidence="2" id="KW-1185">Reference proteome</keyword>
<dbReference type="Proteomes" id="UP000003947">
    <property type="component" value="Unassembled WGS sequence"/>
</dbReference>
<evidence type="ECO:0000313" key="2">
    <source>
        <dbReference type="Proteomes" id="UP000003947"/>
    </source>
</evidence>
<organism evidence="1 2">
    <name type="scientific">Microvirga lotononidis</name>
    <dbReference type="NCBI Taxonomy" id="864069"/>
    <lineage>
        <taxon>Bacteria</taxon>
        <taxon>Pseudomonadati</taxon>
        <taxon>Pseudomonadota</taxon>
        <taxon>Alphaproteobacteria</taxon>
        <taxon>Hyphomicrobiales</taxon>
        <taxon>Methylobacteriaceae</taxon>
        <taxon>Microvirga</taxon>
    </lineage>
</organism>
<reference evidence="1 2" key="1">
    <citation type="submission" date="2012-02" db="EMBL/GenBank/DDBJ databases">
        <title>Improved High-Quality Draft sequence of Microvirga sp. WSM3557.</title>
        <authorList>
            <consortium name="US DOE Joint Genome Institute"/>
            <person name="Lucas S."/>
            <person name="Han J."/>
            <person name="Lapidus A."/>
            <person name="Cheng J.-F."/>
            <person name="Goodwin L."/>
            <person name="Pitluck S."/>
            <person name="Peters L."/>
            <person name="Zhang X."/>
            <person name="Detter J.C."/>
            <person name="Han C."/>
            <person name="Tapia R."/>
            <person name="Land M."/>
            <person name="Hauser L."/>
            <person name="Kyrpides N."/>
            <person name="Ivanova N."/>
            <person name="Pagani I."/>
            <person name="Brau L."/>
            <person name="Yates R."/>
            <person name="O'Hara G."/>
            <person name="Rui T."/>
            <person name="Howieson J."/>
            <person name="Reeve W."/>
            <person name="Woyke T."/>
        </authorList>
    </citation>
    <scope>NUCLEOTIDE SEQUENCE [LARGE SCALE GENOMIC DNA]</scope>
    <source>
        <strain evidence="1 2">WSM3557</strain>
    </source>
</reference>
<gene>
    <name evidence="1" type="ORF">MicloDRAFT_00001510</name>
</gene>
<name>I4Z4L9_9HYPH</name>
<dbReference type="PATRIC" id="fig|864069.3.peg.155"/>
<dbReference type="OrthoDB" id="5178535at2"/>
<dbReference type="RefSeq" id="WP_009488629.1">
    <property type="nucleotide sequence ID" value="NZ_CP141049.1"/>
</dbReference>
<accession>I4Z4L9</accession>
<dbReference type="EMBL" id="JH660633">
    <property type="protein sequence ID" value="EIM31161.1"/>
    <property type="molecule type" value="Genomic_DNA"/>
</dbReference>
<evidence type="ECO:0000313" key="1">
    <source>
        <dbReference type="EMBL" id="EIM31161.1"/>
    </source>
</evidence>
<proteinExistence type="predicted"/>
<dbReference type="AlphaFoldDB" id="I4Z4L9"/>
<dbReference type="HOGENOM" id="CLU_1140865_0_0_5"/>